<evidence type="ECO:0000256" key="1">
    <source>
        <dbReference type="SAM" id="MobiDB-lite"/>
    </source>
</evidence>
<dbReference type="AlphaFoldDB" id="A0A1D3D0Z2"/>
<dbReference type="EMBL" id="JROU02001207">
    <property type="protein sequence ID" value="OEH77093.1"/>
    <property type="molecule type" value="Genomic_DNA"/>
</dbReference>
<keyword evidence="2" id="KW-1133">Transmembrane helix</keyword>
<dbReference type="VEuPathDB" id="ToxoDB:cyc_04855"/>
<reference evidence="3 4" key="1">
    <citation type="journal article" date="2016" name="BMC Genomics">
        <title>Comparative genomics reveals Cyclospora cayetanensis possesses coccidia-like metabolism and invasion components but unique surface antigens.</title>
        <authorList>
            <person name="Liu S."/>
            <person name="Wang L."/>
            <person name="Zheng H."/>
            <person name="Xu Z."/>
            <person name="Roellig D.M."/>
            <person name="Li N."/>
            <person name="Frace M.A."/>
            <person name="Tang K."/>
            <person name="Arrowood M.J."/>
            <person name="Moss D.M."/>
            <person name="Zhang L."/>
            <person name="Feng Y."/>
            <person name="Xiao L."/>
        </authorList>
    </citation>
    <scope>NUCLEOTIDE SEQUENCE [LARGE SCALE GENOMIC DNA]</scope>
    <source>
        <strain evidence="3 4">CHN_HEN01</strain>
    </source>
</reference>
<feature type="transmembrane region" description="Helical" evidence="2">
    <location>
        <begin position="585"/>
        <end position="609"/>
    </location>
</feature>
<dbReference type="InParanoid" id="A0A1D3D0Z2"/>
<keyword evidence="2" id="KW-0472">Membrane</keyword>
<evidence type="ECO:0000313" key="3">
    <source>
        <dbReference type="EMBL" id="OEH77093.1"/>
    </source>
</evidence>
<accession>A0A1D3D0Z2</accession>
<dbReference type="Proteomes" id="UP000095192">
    <property type="component" value="Unassembled WGS sequence"/>
</dbReference>
<keyword evidence="4" id="KW-1185">Reference proteome</keyword>
<evidence type="ECO:0000313" key="4">
    <source>
        <dbReference type="Proteomes" id="UP000095192"/>
    </source>
</evidence>
<feature type="transmembrane region" description="Helical" evidence="2">
    <location>
        <begin position="514"/>
        <end position="535"/>
    </location>
</feature>
<protein>
    <submittedName>
        <fullName evidence="3">NADH-ubiquinone reductase complex 1 mlrq subunit</fullName>
    </submittedName>
</protein>
<gene>
    <name evidence="3" type="ORF">cyc_04855</name>
</gene>
<comment type="caution">
    <text evidence="3">The sequence shown here is derived from an EMBL/GenBank/DDBJ whole genome shotgun (WGS) entry which is preliminary data.</text>
</comment>
<keyword evidence="2" id="KW-0812">Transmembrane</keyword>
<feature type="compositionally biased region" description="Basic and acidic residues" evidence="1">
    <location>
        <begin position="1"/>
        <end position="16"/>
    </location>
</feature>
<name>A0A1D3D0Z2_9EIME</name>
<feature type="region of interest" description="Disordered" evidence="1">
    <location>
        <begin position="1"/>
        <end position="30"/>
    </location>
</feature>
<sequence>MRFHAKDKLQESKGREGQAGGEGMLEVQSLAQSQQNANACTRGSLHRERQPAAAAVAAAASPRAAAAVAAAATAAHRRTSRCGIERWREAAAAESASAARLLAAAGESSRTRLAATAQSSSPQRAAVAAAAALAAACRSNFPQRMRRGCLPEGLEPKPIRHRSLLAAAAAALAGRCSSRETAPEQQRVAAARMPLAAAAATPPAAPALGTCCCSCCWGSSSSSKLTENISAAVLAFPRKETPVRKAPAAAEDAEDALSAPSKAGTAEAAVGAVVFSAIGAAVYSAGVYAAGNAVLYSPAGAAVYSPAIAAVYSAAGAAVYSPAIAAVYSAAGAAAVTDCAPGAPPSSEIGTSAFAAACSSGSEHGLESSRASQQRGTGGRAAEAVGAAFYSAALSQQRLQAAVWQQPAQRGRSISKTSSTFGVCRLPSYHCLLQRSFARRDGFLCIPKLRLWRQQLKQHHAAGTSRAARMKGSSSKGAVVDVLLLGPWKKLLCSNSQCFCRLARTPSCLSLRSLLVHLALLETAICVLSASLLLLEALIRNLKMIFKNAAHFRQFFQNWNGRCMDHKTLDLLCKKSYKVYFCDPIMYNYLFLSALAVGTAAACSFRHLLFNPDVHFRRGDARKLIVDRWQKSLYSLPYFNSRLRNYAISFANSWIDNEHDFQGDHPWGVRPERRFSFARFPLTMNQPNKYFVDDPCYEERSHAAREKYFKASRHAGAEIGYYNVREEQEEQEEE</sequence>
<evidence type="ECO:0000256" key="2">
    <source>
        <dbReference type="SAM" id="Phobius"/>
    </source>
</evidence>
<proteinExistence type="predicted"/>
<organism evidence="3 4">
    <name type="scientific">Cyclospora cayetanensis</name>
    <dbReference type="NCBI Taxonomy" id="88456"/>
    <lineage>
        <taxon>Eukaryota</taxon>
        <taxon>Sar</taxon>
        <taxon>Alveolata</taxon>
        <taxon>Apicomplexa</taxon>
        <taxon>Conoidasida</taxon>
        <taxon>Coccidia</taxon>
        <taxon>Eucoccidiorida</taxon>
        <taxon>Eimeriorina</taxon>
        <taxon>Eimeriidae</taxon>
        <taxon>Cyclospora</taxon>
    </lineage>
</organism>